<proteinExistence type="predicted"/>
<name>A0A3L5TV62_MYTGA</name>
<protein>
    <recommendedName>
        <fullName evidence="3">MAM domain-containing protein</fullName>
    </recommendedName>
</protein>
<evidence type="ECO:0000313" key="2">
    <source>
        <dbReference type="Proteomes" id="UP000266721"/>
    </source>
</evidence>
<feature type="non-terminal residue" evidence="1">
    <location>
        <position position="112"/>
    </location>
</feature>
<dbReference type="EMBL" id="KV582993">
    <property type="protein sequence ID" value="OPL33439.1"/>
    <property type="molecule type" value="Genomic_DNA"/>
</dbReference>
<comment type="caution">
    <text evidence="1">The sequence shown here is derived from an EMBL/GenBank/DDBJ whole genome shotgun (WGS) entry which is preliminary data.</text>
</comment>
<dbReference type="AlphaFoldDB" id="A0A3L5TV62"/>
<organism evidence="1 2">
    <name type="scientific">Mytilus galloprovincialis</name>
    <name type="common">Mediterranean mussel</name>
    <dbReference type="NCBI Taxonomy" id="29158"/>
    <lineage>
        <taxon>Eukaryota</taxon>
        <taxon>Metazoa</taxon>
        <taxon>Spiralia</taxon>
        <taxon>Lophotrochozoa</taxon>
        <taxon>Mollusca</taxon>
        <taxon>Bivalvia</taxon>
        <taxon>Autobranchia</taxon>
        <taxon>Pteriomorphia</taxon>
        <taxon>Mytilida</taxon>
        <taxon>Mytiloidea</taxon>
        <taxon>Mytilidae</taxon>
        <taxon>Mytilinae</taxon>
        <taxon>Mytilus</taxon>
    </lineage>
</organism>
<evidence type="ECO:0000313" key="1">
    <source>
        <dbReference type="EMBL" id="OPL33439.1"/>
    </source>
</evidence>
<keyword evidence="2" id="KW-1185">Reference proteome</keyword>
<dbReference type="Proteomes" id="UP000266721">
    <property type="component" value="Unassembled WGS sequence"/>
</dbReference>
<evidence type="ECO:0008006" key="3">
    <source>
        <dbReference type="Google" id="ProtNLM"/>
    </source>
</evidence>
<sequence>MPTSPYISAWQNYCLAISSSKTVSLKIQAGRTSSNSDADVYIDDVVLSSDACPAKSVTCDFDDAVLCGYYSSGAWERQAYGARTGDYYMKSTPVRLISSALVSPSNNFTDDI</sequence>
<gene>
    <name evidence="1" type="ORF">AM593_07167</name>
</gene>
<accession>A0A3L5TV62</accession>
<feature type="non-terminal residue" evidence="1">
    <location>
        <position position="1"/>
    </location>
</feature>
<reference evidence="1 2" key="1">
    <citation type="journal article" date="2016" name="PLoS ONE">
        <title>A First Insight into the Genome of the Filter-Feeder Mussel Mytilus galloprovincialis.</title>
        <authorList>
            <person name="Murgarella M."/>
            <person name="Puiu D."/>
            <person name="Novoa B."/>
            <person name="Figueras A."/>
            <person name="Posada D."/>
            <person name="Canchaya C."/>
        </authorList>
    </citation>
    <scope>NUCLEOTIDE SEQUENCE [LARGE SCALE GENOMIC DNA]</scope>
    <source>
        <tissue evidence="1">Muscle</tissue>
    </source>
</reference>